<protein>
    <submittedName>
        <fullName evidence="2">Uncharacterized protein</fullName>
    </submittedName>
</protein>
<proteinExistence type="predicted"/>
<name>A0A7G5CCF5_WOLPI</name>
<dbReference type="Proteomes" id="UP000515596">
    <property type="component" value="Chromosome"/>
</dbReference>
<organism evidence="2 3">
    <name type="scientific">Wolbachia pipientis</name>
    <dbReference type="NCBI Taxonomy" id="955"/>
    <lineage>
        <taxon>Bacteria</taxon>
        <taxon>Pseudomonadati</taxon>
        <taxon>Pseudomonadota</taxon>
        <taxon>Alphaproteobacteria</taxon>
        <taxon>Rickettsiales</taxon>
        <taxon>Anaplasmataceae</taxon>
        <taxon>Wolbachieae</taxon>
        <taxon>Wolbachia</taxon>
    </lineage>
</organism>
<evidence type="ECO:0000313" key="3">
    <source>
        <dbReference type="Proteomes" id="UP000515596"/>
    </source>
</evidence>
<feature type="compositionally biased region" description="Basic and acidic residues" evidence="1">
    <location>
        <begin position="387"/>
        <end position="402"/>
    </location>
</feature>
<sequence>MPNIRETVRALISAFNVHNYARNTVKTNFTLQSEGKEDYIVVSFEKSMNTYQCRRYLNSIKRKIIREFYGIEESNDAEILDTAKLIFDVNSFPFNISDRDWFWDEQNGYKFVIPIDQGVIFNLKSHLASSLEKDILEDMQISSTTVPFNKRKYLCCSKFDTKESRQQFEHRFLSRMRERYENVPKKPLKVEGNSVYIKDVFDDARFIDSVTRRVAWLVGMYLGVDSDANHKVKLFKDMIVESIGQLTGVAIYGFVCASPLGREEASILIPNIKGNEGARLLTNEEALKLNYAFNGAVFCDLYGKTQGKLLVNGSSGVYGIDFSNKEISHCVITKIIESSVINKDHELSIDPELHFRELSPAQSPFNSPIHAGPSGLRTPPNQRSRSRSRDSGIGESPPKPKDSGASSGGPEPSTELSDMEWESSIHFQNGRLPNGHLDKAQLARLSSPTGKSQDGALEGFPRL</sequence>
<dbReference type="AlphaFoldDB" id="A0A7G5CCF5"/>
<dbReference type="RefSeq" id="WP_182183888.1">
    <property type="nucleotide sequence ID" value="NZ_CP050530.1"/>
</dbReference>
<reference evidence="2 3" key="1">
    <citation type="journal article" date="2020" name="Mol. Biol. Evol.">
        <title>Life and death of selfish genes: comparative genomics reveals the dynamic evolution of cytoplasmic incompatibility.</title>
        <authorList>
            <person name="Martinez J."/>
            <person name="Klasson L."/>
            <person name="Welch J."/>
            <person name="Jiggins F.M."/>
        </authorList>
    </citation>
    <scope>NUCLEOTIDE SEQUENCE [LARGE SCALE GENOMIC DNA]</scope>
    <source>
        <strain evidence="2">WNik</strain>
    </source>
</reference>
<accession>A0A7G5CCF5</accession>
<dbReference type="EMBL" id="CP050530">
    <property type="protein sequence ID" value="QMV46889.1"/>
    <property type="molecule type" value="Genomic_DNA"/>
</dbReference>
<evidence type="ECO:0000313" key="2">
    <source>
        <dbReference type="EMBL" id="QMV46889.1"/>
    </source>
</evidence>
<evidence type="ECO:0000256" key="1">
    <source>
        <dbReference type="SAM" id="MobiDB-lite"/>
    </source>
</evidence>
<feature type="region of interest" description="Disordered" evidence="1">
    <location>
        <begin position="359"/>
        <end position="463"/>
    </location>
</feature>
<gene>
    <name evidence="2" type="ORF">HC356_02100</name>
</gene>